<dbReference type="EMBL" id="APAU02000037">
    <property type="protein sequence ID" value="EUB59919.1"/>
    <property type="molecule type" value="Genomic_DNA"/>
</dbReference>
<sequence>MDCSKTVDQFLSAIPKNVCITKRNAINYFTSYLLKFPNKIEFRYKGKKSCLGKTDFTSLETKFLRKGQNLKVSFLEWEEFDSADHFYSGYFVVRL</sequence>
<organism evidence="1 2">
    <name type="scientific">Echinococcus granulosus</name>
    <name type="common">Hydatid tapeworm</name>
    <dbReference type="NCBI Taxonomy" id="6210"/>
    <lineage>
        <taxon>Eukaryota</taxon>
        <taxon>Metazoa</taxon>
        <taxon>Spiralia</taxon>
        <taxon>Lophotrochozoa</taxon>
        <taxon>Platyhelminthes</taxon>
        <taxon>Cestoda</taxon>
        <taxon>Eucestoda</taxon>
        <taxon>Cyclophyllidea</taxon>
        <taxon>Taeniidae</taxon>
        <taxon>Echinococcus</taxon>
        <taxon>Echinococcus granulosus group</taxon>
    </lineage>
</organism>
<accession>W6V1X8</accession>
<keyword evidence="2" id="KW-1185">Reference proteome</keyword>
<comment type="caution">
    <text evidence="1">The sequence shown here is derived from an EMBL/GenBank/DDBJ whole genome shotgun (WGS) entry which is preliminary data.</text>
</comment>
<dbReference type="AlphaFoldDB" id="W6V1X8"/>
<evidence type="ECO:0000313" key="2">
    <source>
        <dbReference type="Proteomes" id="UP000019149"/>
    </source>
</evidence>
<dbReference type="KEGG" id="egl:EGR_05245"/>
<dbReference type="GeneID" id="36340960"/>
<proteinExistence type="predicted"/>
<gene>
    <name evidence="1" type="ORF">EGR_05245</name>
</gene>
<protein>
    <submittedName>
        <fullName evidence="1">Uncharacterized protein</fullName>
    </submittedName>
</protein>
<dbReference type="CTD" id="36340960"/>
<dbReference type="RefSeq" id="XP_024351115.1">
    <property type="nucleotide sequence ID" value="XM_024494494.1"/>
</dbReference>
<dbReference type="Proteomes" id="UP000019149">
    <property type="component" value="Unassembled WGS sequence"/>
</dbReference>
<reference evidence="1 2" key="1">
    <citation type="journal article" date="2013" name="Nat. Genet.">
        <title>The genome of the hydatid tapeworm Echinococcus granulosus.</title>
        <authorList>
            <person name="Zheng H."/>
            <person name="Zhang W."/>
            <person name="Zhang L."/>
            <person name="Zhang Z."/>
            <person name="Li J."/>
            <person name="Lu G."/>
            <person name="Zhu Y."/>
            <person name="Wang Y."/>
            <person name="Huang Y."/>
            <person name="Liu J."/>
            <person name="Kang H."/>
            <person name="Chen J."/>
            <person name="Wang L."/>
            <person name="Chen A."/>
            <person name="Yu S."/>
            <person name="Gao Z."/>
            <person name="Jin L."/>
            <person name="Gu W."/>
            <person name="Wang Z."/>
            <person name="Zhao L."/>
            <person name="Shi B."/>
            <person name="Wen H."/>
            <person name="Lin R."/>
            <person name="Jones M.K."/>
            <person name="Brejova B."/>
            <person name="Vinar T."/>
            <person name="Zhao G."/>
            <person name="McManus D.P."/>
            <person name="Chen Z."/>
            <person name="Zhou Y."/>
            <person name="Wang S."/>
        </authorList>
    </citation>
    <scope>NUCLEOTIDE SEQUENCE [LARGE SCALE GENOMIC DNA]</scope>
</reference>
<evidence type="ECO:0000313" key="1">
    <source>
        <dbReference type="EMBL" id="EUB59919.1"/>
    </source>
</evidence>
<name>W6V1X8_ECHGR</name>